<dbReference type="PROSITE" id="PS50943">
    <property type="entry name" value="HTH_CROC1"/>
    <property type="match status" value="1"/>
</dbReference>
<dbReference type="InterPro" id="IPR001387">
    <property type="entry name" value="Cro/C1-type_HTH"/>
</dbReference>
<gene>
    <name evidence="3" type="ORF">HD595_002895</name>
</gene>
<feature type="domain" description="HTH cro/C1-type" evidence="2">
    <location>
        <begin position="15"/>
        <end position="69"/>
    </location>
</feature>
<evidence type="ECO:0000313" key="3">
    <source>
        <dbReference type="EMBL" id="MCP2346773.1"/>
    </source>
</evidence>
<dbReference type="Gene3D" id="1.10.260.40">
    <property type="entry name" value="lambda repressor-like DNA-binding domains"/>
    <property type="match status" value="1"/>
</dbReference>
<evidence type="ECO:0000313" key="4">
    <source>
        <dbReference type="Proteomes" id="UP001320766"/>
    </source>
</evidence>
<dbReference type="CDD" id="cd00093">
    <property type="entry name" value="HTH_XRE"/>
    <property type="match status" value="1"/>
</dbReference>
<dbReference type="InterPro" id="IPR050807">
    <property type="entry name" value="TransReg_Diox_bact_type"/>
</dbReference>
<dbReference type="RefSeq" id="WP_253769246.1">
    <property type="nucleotide sequence ID" value="NZ_BAAAVE010000040.1"/>
</dbReference>
<accession>A0ABT1JYE9</accession>
<dbReference type="Proteomes" id="UP001320766">
    <property type="component" value="Unassembled WGS sequence"/>
</dbReference>
<comment type="caution">
    <text evidence="3">The sequence shown here is derived from an EMBL/GenBank/DDBJ whole genome shotgun (WGS) entry which is preliminary data.</text>
</comment>
<dbReference type="InterPro" id="IPR010982">
    <property type="entry name" value="Lambda_DNA-bd_dom_sf"/>
</dbReference>
<proteinExistence type="predicted"/>
<dbReference type="SUPFAM" id="SSF47413">
    <property type="entry name" value="lambda repressor-like DNA-binding domains"/>
    <property type="match status" value="1"/>
</dbReference>
<sequence>MHDIGLDDEPIGARIAHVRKLRGLTQNELAQRVPCSKSLIAQVERGHKPATPALVAAVARAVNVDVTELTGQPYRGRTARTDRIHATVSELRQALVYGDVPPDLETPPRGLDDLETEVMRVNKFRQAAQYVELGTTLPGLIQELTYTVHILNGPERARAFGLLSHAYSAADSMVYKLGYLDLFHVAVHRMTWAAEQADDPTLRPVSDVRRSMAFMATGAWDGGLRLLDRTRQQLEEGQRTSDSTTLSVYGTVQLRAAIMAARANRSSAAWAYMQEADETAKRLRRDTNDYGLFFGPSNVAIHDVAVAVELGDADEAIRRSSSFTLAASVPAERASHHYIDLSRAWLWAGKRDRALSCVLRAEAIAPQRTRYHPMARETVGRLLDVQRRIPENLRGVATRMGLGRSRSITRS</sequence>
<evidence type="ECO:0000256" key="1">
    <source>
        <dbReference type="ARBA" id="ARBA00023125"/>
    </source>
</evidence>
<organism evidence="3 4">
    <name type="scientific">Nonomuraea roseoviolacea subsp. carminata</name>
    <dbReference type="NCBI Taxonomy" id="160689"/>
    <lineage>
        <taxon>Bacteria</taxon>
        <taxon>Bacillati</taxon>
        <taxon>Actinomycetota</taxon>
        <taxon>Actinomycetes</taxon>
        <taxon>Streptosporangiales</taxon>
        <taxon>Streptosporangiaceae</taxon>
        <taxon>Nonomuraea</taxon>
    </lineage>
</organism>
<dbReference type="PANTHER" id="PTHR46797">
    <property type="entry name" value="HTH-TYPE TRANSCRIPTIONAL REGULATOR"/>
    <property type="match status" value="1"/>
</dbReference>
<dbReference type="Pfam" id="PF13560">
    <property type="entry name" value="HTH_31"/>
    <property type="match status" value="1"/>
</dbReference>
<protein>
    <submittedName>
        <fullName evidence="3">Transcriptional regulator with XRE-family HTH domain</fullName>
    </submittedName>
</protein>
<name>A0ABT1JYE9_9ACTN</name>
<dbReference type="PANTHER" id="PTHR46797:SF1">
    <property type="entry name" value="METHYLPHOSPHONATE SYNTHASE"/>
    <property type="match status" value="1"/>
</dbReference>
<reference evidence="3 4" key="1">
    <citation type="submission" date="2022-06" db="EMBL/GenBank/DDBJ databases">
        <title>Sequencing the genomes of 1000 actinobacteria strains.</title>
        <authorList>
            <person name="Klenk H.-P."/>
        </authorList>
    </citation>
    <scope>NUCLEOTIDE SEQUENCE [LARGE SCALE GENOMIC DNA]</scope>
    <source>
        <strain evidence="3 4">DSM 44170</strain>
    </source>
</reference>
<keyword evidence="4" id="KW-1185">Reference proteome</keyword>
<evidence type="ECO:0000259" key="2">
    <source>
        <dbReference type="PROSITE" id="PS50943"/>
    </source>
</evidence>
<dbReference type="SMART" id="SM00530">
    <property type="entry name" value="HTH_XRE"/>
    <property type="match status" value="1"/>
</dbReference>
<dbReference type="EMBL" id="JAMZEC010000001">
    <property type="protein sequence ID" value="MCP2346773.1"/>
    <property type="molecule type" value="Genomic_DNA"/>
</dbReference>
<keyword evidence="1" id="KW-0238">DNA-binding</keyword>